<name>A0A387HNE1_9ACTN</name>
<dbReference type="KEGG" id="shun:DWB77_07280"/>
<organism evidence="1 2">
    <name type="scientific">Streptomyces hundungensis</name>
    <dbReference type="NCBI Taxonomy" id="1077946"/>
    <lineage>
        <taxon>Bacteria</taxon>
        <taxon>Bacillati</taxon>
        <taxon>Actinomycetota</taxon>
        <taxon>Actinomycetes</taxon>
        <taxon>Kitasatosporales</taxon>
        <taxon>Streptomycetaceae</taxon>
        <taxon>Streptomyces</taxon>
    </lineage>
</organism>
<protein>
    <submittedName>
        <fullName evidence="1">Uncharacterized protein</fullName>
    </submittedName>
</protein>
<evidence type="ECO:0000313" key="2">
    <source>
        <dbReference type="Proteomes" id="UP000271554"/>
    </source>
</evidence>
<dbReference type="Proteomes" id="UP000271554">
    <property type="component" value="Chromosome"/>
</dbReference>
<dbReference type="RefSeq" id="WP_120726840.1">
    <property type="nucleotide sequence ID" value="NZ_CP032698.1"/>
</dbReference>
<dbReference type="EMBL" id="CP032698">
    <property type="protein sequence ID" value="AYG85064.1"/>
    <property type="molecule type" value="Genomic_DNA"/>
</dbReference>
<sequence length="86" mass="9512">MRANEQDGKIVITVDRDEVSRMTGIMAESLSLLTRSEFYIRTGCSKPNVEELVERLQGVAAGTTGAFELDLSVGVEAEENPRRPRN</sequence>
<gene>
    <name evidence="1" type="ORF">DWB77_07280</name>
</gene>
<keyword evidence="2" id="KW-1185">Reference proteome</keyword>
<proteinExistence type="predicted"/>
<evidence type="ECO:0000313" key="1">
    <source>
        <dbReference type="EMBL" id="AYG85064.1"/>
    </source>
</evidence>
<dbReference type="AlphaFoldDB" id="A0A387HNE1"/>
<dbReference type="OrthoDB" id="9869877at2"/>
<reference evidence="1 2" key="1">
    <citation type="submission" date="2018-10" db="EMBL/GenBank/DDBJ databases">
        <title>Relationship between Morphology and Antimicrobial Activity in Streptomyces.</title>
        <authorList>
            <person name="Kang H.J."/>
            <person name="Kim S.B."/>
        </authorList>
    </citation>
    <scope>NUCLEOTIDE SEQUENCE [LARGE SCALE GENOMIC DNA]</scope>
    <source>
        <strain evidence="1 2">BH38</strain>
    </source>
</reference>
<accession>A0A387HNE1</accession>